<reference evidence="2 3" key="1">
    <citation type="submission" date="2017-08" db="EMBL/GenBank/DDBJ databases">
        <title>Acidophilic green algal genome provides insights into adaptation to an acidic environment.</title>
        <authorList>
            <person name="Hirooka S."/>
            <person name="Hirose Y."/>
            <person name="Kanesaki Y."/>
            <person name="Higuchi S."/>
            <person name="Fujiwara T."/>
            <person name="Onuma R."/>
            <person name="Era A."/>
            <person name="Ohbayashi R."/>
            <person name="Uzuka A."/>
            <person name="Nozaki H."/>
            <person name="Yoshikawa H."/>
            <person name="Miyagishima S.Y."/>
        </authorList>
    </citation>
    <scope>NUCLEOTIDE SEQUENCE [LARGE SCALE GENOMIC DNA]</scope>
    <source>
        <strain evidence="2 3">NIES-2499</strain>
    </source>
</reference>
<protein>
    <submittedName>
        <fullName evidence="2">Uncharacterized protein</fullName>
    </submittedName>
</protein>
<comment type="caution">
    <text evidence="2">The sequence shown here is derived from an EMBL/GenBank/DDBJ whole genome shotgun (WGS) entry which is preliminary data.</text>
</comment>
<organism evidence="2 3">
    <name type="scientific">Chlamydomonas eustigma</name>
    <dbReference type="NCBI Taxonomy" id="1157962"/>
    <lineage>
        <taxon>Eukaryota</taxon>
        <taxon>Viridiplantae</taxon>
        <taxon>Chlorophyta</taxon>
        <taxon>core chlorophytes</taxon>
        <taxon>Chlorophyceae</taxon>
        <taxon>CS clade</taxon>
        <taxon>Chlamydomonadales</taxon>
        <taxon>Chlamydomonadaceae</taxon>
        <taxon>Chlamydomonas</taxon>
    </lineage>
</organism>
<dbReference type="EMBL" id="BEGY01000047">
    <property type="protein sequence ID" value="GAX79966.1"/>
    <property type="molecule type" value="Genomic_DNA"/>
</dbReference>
<evidence type="ECO:0000256" key="1">
    <source>
        <dbReference type="SAM" id="MobiDB-lite"/>
    </source>
</evidence>
<feature type="region of interest" description="Disordered" evidence="1">
    <location>
        <begin position="1113"/>
        <end position="1144"/>
    </location>
</feature>
<evidence type="ECO:0000313" key="2">
    <source>
        <dbReference type="EMBL" id="GAX79966.1"/>
    </source>
</evidence>
<keyword evidence="3" id="KW-1185">Reference proteome</keyword>
<evidence type="ECO:0000313" key="3">
    <source>
        <dbReference type="Proteomes" id="UP000232323"/>
    </source>
</evidence>
<proteinExistence type="predicted"/>
<accession>A0A250XA93</accession>
<dbReference type="OrthoDB" id="10657762at2759"/>
<name>A0A250XA93_9CHLO</name>
<feature type="region of interest" description="Disordered" evidence="1">
    <location>
        <begin position="1079"/>
        <end position="1101"/>
    </location>
</feature>
<sequence>MPRPATKRTQGKSTVAKFLSDSTALVSVVASLKSHASFIDLPNIQDSLYSFCSSVQQLHPQHGPLSNDVALSIVNHLEKYDFLAALTQLVFTLSPDLLLRSNAPGCSDPRCSDTACEPPNAVPVLLMAFNMATNLLLSRDDMNLQEKAYSKLVHSDLAGALMHLTETAAAALRTSPHSPDAVSGADQALATCLDVLQYFYIWVQEGGIMADDSLDPSTCSCVILARQLSDAGFVPRVCALQEALTQALVASQEAVDSLRTRGTDGALMRLIQVWCILDRLYPEETSINAGDMPVLYDCAFRMAVRTSLKLGSKLPDSVTASAASLPTLAGGLTPVKVLRPHWLAGARCRGLLVEAVRACCSLLQLGVPGEAGRSLVSLPMARTALAAIRLAAASKAEAASVQGDTCGGCVLMNLALQSCSLVTGIVLMLPRSEVMLLTEEATSLLVVMQVKAMGRSRGLPPSSSAAAATPVDECSSGDVDWVLADVMLSILLYAAGGPAEVLQGRLQRTAGQGGERGGQQASLLSHQQLHDVEGALAACGSAPASVPDAATAVSALPAKRLLRCIEGLLRVPAAPPQAAAAAGGRAGQQGLVIRAAHLGCLDLAALLYTSPEAWVGYDLVSLCASYRKHCSSLMHSPLPPDVAVELIAKGCQLLQAVIRGKDGIILPGQLESFCFASLHVLRACVALLLHMTGFNKTSSVSTPAADLTNSHDIAAADCPEIRMTAASAIRCCPVAVAESIAQLSKLCFMLIKVGVVEPIEATGVTSCVGMTLEQLVHIHEKGSLKGCNVGMFTADGLHLGNCKAGRPLDYTKALRRAAVWTFAHVMLHIHLSLCGGLKWETQLDGVDTGRTHESELGGVTTLLSERVLTYLQETLPGSLDMASALAGSAFIEFQQARPLAVLLKAVLWDTQKETQEQSTLSSSLDLAVKSPQPPVQAITHFLAACQKGANGAPSIDELGDAPLVAGLGDWAKLYVSRMQAEEAGGKVMPADAVQHLEGDCSRAWQAVKTMLMSRTTASLPARLGAHLGALPASELPNVVATAVLSCGSPTFSTNLAIMARMLQDSATEALKTSPFPTAVASTSMGQSSNQTRMDHDIGTSDADVTTRDAMSVAAAKENAASPENGSHLPRLKSEREGEGAAESAAELLQAEGSAEGLVGGLVLAGLRAGTLVAAASLAGRGVVSDALGSVPPAEAKEAVNSGGQQADDHQSKITSHVGVELLSYLRALEDHSTRTYILLGSKVVGWQAHATRFLVKASSEYGCYVGCNNPVCQNMDKMSESGLELKDRGKGFQGIFCSDICATRAGELLSC</sequence>
<dbReference type="Proteomes" id="UP000232323">
    <property type="component" value="Unassembled WGS sequence"/>
</dbReference>
<gene>
    <name evidence="2" type="ORF">CEUSTIGMA_g7405.t1</name>
</gene>
<feature type="compositionally biased region" description="Polar residues" evidence="1">
    <location>
        <begin position="1079"/>
        <end position="1091"/>
    </location>
</feature>